<evidence type="ECO:0000256" key="2">
    <source>
        <dbReference type="ARBA" id="ARBA00004704"/>
    </source>
</evidence>
<reference evidence="7" key="1">
    <citation type="submission" date="2021-01" db="EMBL/GenBank/DDBJ databases">
        <authorList>
            <person name="Corre E."/>
            <person name="Pelletier E."/>
            <person name="Niang G."/>
            <person name="Scheremetjew M."/>
            <person name="Finn R."/>
            <person name="Kale V."/>
            <person name="Holt S."/>
            <person name="Cochrane G."/>
            <person name="Meng A."/>
            <person name="Brown T."/>
            <person name="Cohen L."/>
        </authorList>
    </citation>
    <scope>NUCLEOTIDE SEQUENCE</scope>
    <source>
        <strain evidence="7">B650</strain>
    </source>
</reference>
<comment type="pathway">
    <text evidence="2">Amino-acid degradation; L-phenylalanine degradation; acetoacetate and fumarate from L-phenylalanine: step 4/6.</text>
</comment>
<name>A0A7S2JZV4_9STRA</name>
<feature type="domain" description="Homogentisate 1,2-dioxygenase C-terminal" evidence="6">
    <location>
        <begin position="1"/>
        <end position="105"/>
    </location>
</feature>
<dbReference type="EC" id="1.13.11.5" evidence="4"/>
<protein>
    <recommendedName>
        <fullName evidence="4">homogentisate 1,2-dioxygenase</fullName>
        <ecNumber evidence="4">1.13.11.5</ecNumber>
    </recommendedName>
</protein>
<feature type="binding site" evidence="5">
    <location>
        <position position="48"/>
    </location>
    <ligand>
        <name>homogentisate</name>
        <dbReference type="ChEBI" id="CHEBI:16169"/>
    </ligand>
</feature>
<dbReference type="InterPro" id="IPR014710">
    <property type="entry name" value="RmlC-like_jellyroll"/>
</dbReference>
<feature type="binding site" evidence="5">
    <location>
        <position position="28"/>
    </location>
    <ligand>
        <name>homogentisate</name>
        <dbReference type="ChEBI" id="CHEBI:16169"/>
    </ligand>
</feature>
<feature type="binding site" evidence="5">
    <location>
        <position position="13"/>
    </location>
    <ligand>
        <name>Fe cation</name>
        <dbReference type="ChEBI" id="CHEBI:24875"/>
    </ligand>
</feature>
<keyword evidence="5" id="KW-0408">Iron</keyword>
<dbReference type="UniPathway" id="UPA00139">
    <property type="reaction ID" value="UER00339"/>
</dbReference>
<evidence type="ECO:0000256" key="1">
    <source>
        <dbReference type="ARBA" id="ARBA00001962"/>
    </source>
</evidence>
<evidence type="ECO:0000256" key="4">
    <source>
        <dbReference type="ARBA" id="ARBA00013127"/>
    </source>
</evidence>
<dbReference type="GO" id="GO:0004411">
    <property type="term" value="F:homogentisate 1,2-dioxygenase activity"/>
    <property type="evidence" value="ECO:0007669"/>
    <property type="project" value="UniProtKB-EC"/>
</dbReference>
<evidence type="ECO:0000313" key="7">
    <source>
        <dbReference type="EMBL" id="CAD9562363.1"/>
    </source>
</evidence>
<feature type="binding site" evidence="5">
    <location>
        <position position="19"/>
    </location>
    <ligand>
        <name>Fe cation</name>
        <dbReference type="ChEBI" id="CHEBI:24875"/>
    </ligand>
</feature>
<dbReference type="AlphaFoldDB" id="A0A7S2JZV4"/>
<dbReference type="GO" id="GO:0006559">
    <property type="term" value="P:L-phenylalanine catabolic process"/>
    <property type="evidence" value="ECO:0007669"/>
    <property type="project" value="UniProtKB-UniPathway"/>
</dbReference>
<gene>
    <name evidence="7" type="ORF">LDAN0321_LOCUS3489</name>
</gene>
<dbReference type="SUPFAM" id="SSF51182">
    <property type="entry name" value="RmlC-like cupins"/>
    <property type="match status" value="1"/>
</dbReference>
<sequence length="128" mass="14706">MCAENTFRPPWYHRNYMTEFMGLISGSYDAKTSFVPGGASLHSIMTPHGPDHLTFQKATSEDTTKAKKFEGGLAFMFETCELLLVNREFLQCEHRDYDYVKCWHGDMGNNFHTEGTKSENPDAKRQKL</sequence>
<proteinExistence type="inferred from homology"/>
<dbReference type="PANTHER" id="PTHR11056:SF0">
    <property type="entry name" value="HOMOGENTISATE 1,2-DIOXYGENASE"/>
    <property type="match status" value="1"/>
</dbReference>
<evidence type="ECO:0000259" key="6">
    <source>
        <dbReference type="Pfam" id="PF04209"/>
    </source>
</evidence>
<dbReference type="GO" id="GO:0046872">
    <property type="term" value="F:metal ion binding"/>
    <property type="evidence" value="ECO:0007669"/>
    <property type="project" value="UniProtKB-KW"/>
</dbReference>
<evidence type="ECO:0000256" key="5">
    <source>
        <dbReference type="PIRSR" id="PIRSR605708-2"/>
    </source>
</evidence>
<dbReference type="GO" id="GO:0006570">
    <property type="term" value="P:tyrosine metabolic process"/>
    <property type="evidence" value="ECO:0007669"/>
    <property type="project" value="InterPro"/>
</dbReference>
<feature type="binding site" evidence="5">
    <location>
        <position position="48"/>
    </location>
    <ligand>
        <name>Fe cation</name>
        <dbReference type="ChEBI" id="CHEBI:24875"/>
    </ligand>
</feature>
<dbReference type="EMBL" id="HBGY01005700">
    <property type="protein sequence ID" value="CAD9562363.1"/>
    <property type="molecule type" value="Transcribed_RNA"/>
</dbReference>
<dbReference type="PANTHER" id="PTHR11056">
    <property type="entry name" value="HOMOGENTISATE 1,2-DIOXYGENASE"/>
    <property type="match status" value="1"/>
</dbReference>
<dbReference type="Pfam" id="PF04209">
    <property type="entry name" value="HgmA_C"/>
    <property type="match status" value="1"/>
</dbReference>
<dbReference type="GO" id="GO:0005737">
    <property type="term" value="C:cytoplasm"/>
    <property type="evidence" value="ECO:0007669"/>
    <property type="project" value="TreeGrafter"/>
</dbReference>
<dbReference type="InterPro" id="IPR011051">
    <property type="entry name" value="RmlC_Cupin_sf"/>
</dbReference>
<dbReference type="InterPro" id="IPR046451">
    <property type="entry name" value="HgmA_C"/>
</dbReference>
<keyword evidence="5" id="KW-0479">Metal-binding</keyword>
<comment type="similarity">
    <text evidence="3">Belongs to the homogentisate dioxygenase family.</text>
</comment>
<organism evidence="7">
    <name type="scientific">Leptocylindrus danicus</name>
    <dbReference type="NCBI Taxonomy" id="163516"/>
    <lineage>
        <taxon>Eukaryota</taxon>
        <taxon>Sar</taxon>
        <taxon>Stramenopiles</taxon>
        <taxon>Ochrophyta</taxon>
        <taxon>Bacillariophyta</taxon>
        <taxon>Coscinodiscophyceae</taxon>
        <taxon>Chaetocerotophycidae</taxon>
        <taxon>Leptocylindrales</taxon>
        <taxon>Leptocylindraceae</taxon>
        <taxon>Leptocylindrus</taxon>
    </lineage>
</organism>
<dbReference type="InterPro" id="IPR005708">
    <property type="entry name" value="Homogentis_dOase"/>
</dbReference>
<dbReference type="Gene3D" id="2.60.120.10">
    <property type="entry name" value="Jelly Rolls"/>
    <property type="match status" value="1"/>
</dbReference>
<accession>A0A7S2JZV4</accession>
<comment type="cofactor">
    <cofactor evidence="1 5">
        <name>Fe cation</name>
        <dbReference type="ChEBI" id="CHEBI:24875"/>
    </cofactor>
</comment>
<evidence type="ECO:0000256" key="3">
    <source>
        <dbReference type="ARBA" id="ARBA00007757"/>
    </source>
</evidence>